<sequence length="57" mass="6218">MSTRSNPAPEDATALMMMAQTASYIPKEVLMPSFSLGLTDSSQEEALTQERWGILIA</sequence>
<dbReference type="EMBL" id="SDMP01000003">
    <property type="protein sequence ID" value="RYR69334.1"/>
    <property type="molecule type" value="Genomic_DNA"/>
</dbReference>
<accession>A0A445E1P6</accession>
<gene>
    <name evidence="1" type="ORF">Ahy_A03g015882</name>
</gene>
<keyword evidence="2" id="KW-1185">Reference proteome</keyword>
<dbReference type="AlphaFoldDB" id="A0A445E1P6"/>
<dbReference type="Proteomes" id="UP000289738">
    <property type="component" value="Chromosome A03"/>
</dbReference>
<evidence type="ECO:0000313" key="2">
    <source>
        <dbReference type="Proteomes" id="UP000289738"/>
    </source>
</evidence>
<organism evidence="1 2">
    <name type="scientific">Arachis hypogaea</name>
    <name type="common">Peanut</name>
    <dbReference type="NCBI Taxonomy" id="3818"/>
    <lineage>
        <taxon>Eukaryota</taxon>
        <taxon>Viridiplantae</taxon>
        <taxon>Streptophyta</taxon>
        <taxon>Embryophyta</taxon>
        <taxon>Tracheophyta</taxon>
        <taxon>Spermatophyta</taxon>
        <taxon>Magnoliopsida</taxon>
        <taxon>eudicotyledons</taxon>
        <taxon>Gunneridae</taxon>
        <taxon>Pentapetalae</taxon>
        <taxon>rosids</taxon>
        <taxon>fabids</taxon>
        <taxon>Fabales</taxon>
        <taxon>Fabaceae</taxon>
        <taxon>Papilionoideae</taxon>
        <taxon>50 kb inversion clade</taxon>
        <taxon>dalbergioids sensu lato</taxon>
        <taxon>Dalbergieae</taxon>
        <taxon>Pterocarpus clade</taxon>
        <taxon>Arachis</taxon>
    </lineage>
</organism>
<evidence type="ECO:0000313" key="1">
    <source>
        <dbReference type="EMBL" id="RYR69334.1"/>
    </source>
</evidence>
<name>A0A445E1P6_ARAHY</name>
<protein>
    <submittedName>
        <fullName evidence="1">Uncharacterized protein</fullName>
    </submittedName>
</protein>
<proteinExistence type="predicted"/>
<reference evidence="1 2" key="1">
    <citation type="submission" date="2019-01" db="EMBL/GenBank/DDBJ databases">
        <title>Sequencing of cultivated peanut Arachis hypogaea provides insights into genome evolution and oil improvement.</title>
        <authorList>
            <person name="Chen X."/>
        </authorList>
    </citation>
    <scope>NUCLEOTIDE SEQUENCE [LARGE SCALE GENOMIC DNA]</scope>
    <source>
        <strain evidence="2">cv. Fuhuasheng</strain>
        <tissue evidence="1">Leaves</tissue>
    </source>
</reference>
<comment type="caution">
    <text evidence="1">The sequence shown here is derived from an EMBL/GenBank/DDBJ whole genome shotgun (WGS) entry which is preliminary data.</text>
</comment>